<name>A0A851GMK0_9BACT</name>
<keyword evidence="3" id="KW-0808">Transferase</keyword>
<keyword evidence="2" id="KW-0489">Methyltransferase</keyword>
<evidence type="ECO:0000259" key="7">
    <source>
        <dbReference type="Pfam" id="PF01035"/>
    </source>
</evidence>
<evidence type="ECO:0000256" key="3">
    <source>
        <dbReference type="ARBA" id="ARBA00022679"/>
    </source>
</evidence>
<dbReference type="RefSeq" id="WP_178931864.1">
    <property type="nucleotide sequence ID" value="NZ_JACBAZ010000002.1"/>
</dbReference>
<dbReference type="GO" id="GO:0006281">
    <property type="term" value="P:DNA repair"/>
    <property type="evidence" value="ECO:0007669"/>
    <property type="project" value="UniProtKB-KW"/>
</dbReference>
<feature type="domain" description="Methylated-DNA-[protein]-cysteine S-methyltransferase DNA binding" evidence="7">
    <location>
        <begin position="10"/>
        <end position="94"/>
    </location>
</feature>
<evidence type="ECO:0000313" key="9">
    <source>
        <dbReference type="Proteomes" id="UP000557872"/>
    </source>
</evidence>
<dbReference type="GO" id="GO:0032259">
    <property type="term" value="P:methylation"/>
    <property type="evidence" value="ECO:0007669"/>
    <property type="project" value="UniProtKB-KW"/>
</dbReference>
<dbReference type="PANTHER" id="PTHR10815:SF13">
    <property type="entry name" value="METHYLATED-DNA--PROTEIN-CYSTEINE METHYLTRANSFERASE"/>
    <property type="match status" value="1"/>
</dbReference>
<dbReference type="Gene3D" id="1.10.10.10">
    <property type="entry name" value="Winged helix-like DNA-binding domain superfamily/Winged helix DNA-binding domain"/>
    <property type="match status" value="1"/>
</dbReference>
<dbReference type="PROSITE" id="PS00374">
    <property type="entry name" value="MGMT"/>
    <property type="match status" value="1"/>
</dbReference>
<keyword evidence="5" id="KW-0234">DNA repair</keyword>
<organism evidence="8 9">
    <name type="scientific">Oceaniferula marina</name>
    <dbReference type="NCBI Taxonomy" id="2748318"/>
    <lineage>
        <taxon>Bacteria</taxon>
        <taxon>Pseudomonadati</taxon>
        <taxon>Verrucomicrobiota</taxon>
        <taxon>Verrucomicrobiia</taxon>
        <taxon>Verrucomicrobiales</taxon>
        <taxon>Verrucomicrobiaceae</taxon>
        <taxon>Oceaniferula</taxon>
    </lineage>
</organism>
<dbReference type="CDD" id="cd06445">
    <property type="entry name" value="ATase"/>
    <property type="match status" value="1"/>
</dbReference>
<protein>
    <submittedName>
        <fullName evidence="8">MGMT family protein</fullName>
    </submittedName>
</protein>
<dbReference type="SUPFAM" id="SSF46767">
    <property type="entry name" value="Methylated DNA-protein cysteine methyltransferase, C-terminal domain"/>
    <property type="match status" value="1"/>
</dbReference>
<dbReference type="Pfam" id="PF01035">
    <property type="entry name" value="DNA_binding_1"/>
    <property type="match status" value="1"/>
</dbReference>
<sequence>MAGDADRVTDFQRRVYAALERIPLGKVTTYRELARELGCGSAQAIGQALKRNPYAPDVPCHRVIRTDLSIGGYSGQTEGAKIEKKIRLLGEEGVPFDDSGRLVDPSCLFFYA</sequence>
<evidence type="ECO:0000313" key="8">
    <source>
        <dbReference type="EMBL" id="NWK55344.1"/>
    </source>
</evidence>
<reference evidence="8 9" key="1">
    <citation type="submission" date="2020-07" db="EMBL/GenBank/DDBJ databases">
        <title>Roseicoccus Jingziensis gen. nov., sp. nov., isolated from coastal seawater.</title>
        <authorList>
            <person name="Feng X."/>
        </authorList>
    </citation>
    <scope>NUCLEOTIDE SEQUENCE [LARGE SCALE GENOMIC DNA]</scope>
    <source>
        <strain evidence="8 9">N1E253</strain>
    </source>
</reference>
<evidence type="ECO:0000256" key="4">
    <source>
        <dbReference type="ARBA" id="ARBA00022763"/>
    </source>
</evidence>
<keyword evidence="9" id="KW-1185">Reference proteome</keyword>
<dbReference type="InterPro" id="IPR036388">
    <property type="entry name" value="WH-like_DNA-bd_sf"/>
</dbReference>
<evidence type="ECO:0000256" key="6">
    <source>
        <dbReference type="ARBA" id="ARBA00049348"/>
    </source>
</evidence>
<dbReference type="AlphaFoldDB" id="A0A851GMK0"/>
<gene>
    <name evidence="8" type="ORF">HW115_06960</name>
</gene>
<comment type="catalytic activity">
    <reaction evidence="6">
        <text>a 6-O-methyl-2'-deoxyguanosine in DNA + L-cysteinyl-[protein] = S-methyl-L-cysteinyl-[protein] + a 2'-deoxyguanosine in DNA</text>
        <dbReference type="Rhea" id="RHEA:24000"/>
        <dbReference type="Rhea" id="RHEA-COMP:10131"/>
        <dbReference type="Rhea" id="RHEA-COMP:10132"/>
        <dbReference type="Rhea" id="RHEA-COMP:11367"/>
        <dbReference type="Rhea" id="RHEA-COMP:11368"/>
        <dbReference type="ChEBI" id="CHEBI:29950"/>
        <dbReference type="ChEBI" id="CHEBI:82612"/>
        <dbReference type="ChEBI" id="CHEBI:85445"/>
        <dbReference type="ChEBI" id="CHEBI:85448"/>
        <dbReference type="EC" id="2.1.1.63"/>
    </reaction>
</comment>
<accession>A0A851GMK0</accession>
<comment type="catalytic activity">
    <reaction evidence="1">
        <text>a 4-O-methyl-thymidine in DNA + L-cysteinyl-[protein] = a thymidine in DNA + S-methyl-L-cysteinyl-[protein]</text>
        <dbReference type="Rhea" id="RHEA:53428"/>
        <dbReference type="Rhea" id="RHEA-COMP:10131"/>
        <dbReference type="Rhea" id="RHEA-COMP:10132"/>
        <dbReference type="Rhea" id="RHEA-COMP:13555"/>
        <dbReference type="Rhea" id="RHEA-COMP:13556"/>
        <dbReference type="ChEBI" id="CHEBI:29950"/>
        <dbReference type="ChEBI" id="CHEBI:82612"/>
        <dbReference type="ChEBI" id="CHEBI:137386"/>
        <dbReference type="ChEBI" id="CHEBI:137387"/>
        <dbReference type="EC" id="2.1.1.63"/>
    </reaction>
</comment>
<proteinExistence type="predicted"/>
<dbReference type="EMBL" id="JACBAZ010000002">
    <property type="protein sequence ID" value="NWK55344.1"/>
    <property type="molecule type" value="Genomic_DNA"/>
</dbReference>
<dbReference type="InterPro" id="IPR036217">
    <property type="entry name" value="MethylDNA_cys_MeTrfase_DNAb"/>
</dbReference>
<dbReference type="PANTHER" id="PTHR10815">
    <property type="entry name" value="METHYLATED-DNA--PROTEIN-CYSTEINE METHYLTRANSFERASE"/>
    <property type="match status" value="1"/>
</dbReference>
<dbReference type="InterPro" id="IPR014048">
    <property type="entry name" value="MethylDNA_cys_MeTrfase_DNA-bd"/>
</dbReference>
<dbReference type="InterPro" id="IPR001497">
    <property type="entry name" value="MethylDNA_cys_MeTrfase_AS"/>
</dbReference>
<evidence type="ECO:0000256" key="2">
    <source>
        <dbReference type="ARBA" id="ARBA00022603"/>
    </source>
</evidence>
<evidence type="ECO:0000256" key="5">
    <source>
        <dbReference type="ARBA" id="ARBA00023204"/>
    </source>
</evidence>
<dbReference type="NCBIfam" id="TIGR00589">
    <property type="entry name" value="ogt"/>
    <property type="match status" value="1"/>
</dbReference>
<keyword evidence="4" id="KW-0227">DNA damage</keyword>
<comment type="caution">
    <text evidence="8">The sequence shown here is derived from an EMBL/GenBank/DDBJ whole genome shotgun (WGS) entry which is preliminary data.</text>
</comment>
<dbReference type="GO" id="GO:0003908">
    <property type="term" value="F:methylated-DNA-[protein]-cysteine S-methyltransferase activity"/>
    <property type="evidence" value="ECO:0007669"/>
    <property type="project" value="UniProtKB-EC"/>
</dbReference>
<dbReference type="Proteomes" id="UP000557872">
    <property type="component" value="Unassembled WGS sequence"/>
</dbReference>
<evidence type="ECO:0000256" key="1">
    <source>
        <dbReference type="ARBA" id="ARBA00001286"/>
    </source>
</evidence>